<keyword evidence="4" id="KW-0874">Quinone</keyword>
<keyword evidence="7 10" id="KW-0472">Membrane</keyword>
<dbReference type="RefSeq" id="WP_167982956.1">
    <property type="nucleotide sequence ID" value="NZ_JAATEJ010000007.1"/>
</dbReference>
<evidence type="ECO:0000256" key="5">
    <source>
        <dbReference type="ARBA" id="ARBA00022989"/>
    </source>
</evidence>
<keyword evidence="13" id="KW-1185">Reference proteome</keyword>
<proteinExistence type="inferred from homology"/>
<dbReference type="Proteomes" id="UP000734511">
    <property type="component" value="Unassembled WGS sequence"/>
</dbReference>
<dbReference type="InterPro" id="IPR012932">
    <property type="entry name" value="VKOR"/>
</dbReference>
<dbReference type="SMART" id="SM00756">
    <property type="entry name" value="VKc"/>
    <property type="match status" value="1"/>
</dbReference>
<name>A0ABX0ZM25_9ACTN</name>
<comment type="subcellular location">
    <subcellularLocation>
        <location evidence="1">Membrane</location>
        <topology evidence="1">Multi-pass membrane protein</topology>
    </subcellularLocation>
</comment>
<sequence>MTTSALDETRTDGESAPQPAEGIVAGKAFTWLLLICGALGLLASFIITDDKFKLLQAKVDGKTYTPACSLNPIISCGNVMQSDQAHVFGFQNPIIGLVAYPVLITLAAGMLAGARYKAWFWYGLQAGGLFGVVFVSWLQYQTIYNINAICLWCCLAWVVTIATFWYTAVHNIRHGLYRVPAKARALVLEFHWVVPVLWYGVIILLILTHFWYYWKTVI</sequence>
<keyword evidence="5 10" id="KW-1133">Transmembrane helix</keyword>
<accession>A0ABX0ZM25</accession>
<reference evidence="12 13" key="1">
    <citation type="submission" date="2020-03" db="EMBL/GenBank/DDBJ databases">
        <title>WGS of actinomycetes isolated from Thailand.</title>
        <authorList>
            <person name="Thawai C."/>
        </authorList>
    </citation>
    <scope>NUCLEOTIDE SEQUENCE [LARGE SCALE GENOMIC DNA]</scope>
    <source>
        <strain evidence="12 13">PRB2-1</strain>
    </source>
</reference>
<evidence type="ECO:0000256" key="9">
    <source>
        <dbReference type="ARBA" id="ARBA00023284"/>
    </source>
</evidence>
<dbReference type="EMBL" id="JAATEJ010000007">
    <property type="protein sequence ID" value="NJP44085.1"/>
    <property type="molecule type" value="Genomic_DNA"/>
</dbReference>
<evidence type="ECO:0000256" key="2">
    <source>
        <dbReference type="ARBA" id="ARBA00006214"/>
    </source>
</evidence>
<keyword evidence="8" id="KW-1015">Disulfide bond</keyword>
<protein>
    <submittedName>
        <fullName evidence="12">Vitamin K epoxide reductase family protein</fullName>
    </submittedName>
</protein>
<organism evidence="12 13">
    <name type="scientific">Actinacidiphila epipremni</name>
    <dbReference type="NCBI Taxonomy" id="2053013"/>
    <lineage>
        <taxon>Bacteria</taxon>
        <taxon>Bacillati</taxon>
        <taxon>Actinomycetota</taxon>
        <taxon>Actinomycetes</taxon>
        <taxon>Kitasatosporales</taxon>
        <taxon>Streptomycetaceae</taxon>
        <taxon>Actinacidiphila</taxon>
    </lineage>
</organism>
<evidence type="ECO:0000256" key="4">
    <source>
        <dbReference type="ARBA" id="ARBA00022719"/>
    </source>
</evidence>
<evidence type="ECO:0000256" key="1">
    <source>
        <dbReference type="ARBA" id="ARBA00004141"/>
    </source>
</evidence>
<feature type="transmembrane region" description="Helical" evidence="10">
    <location>
        <begin position="146"/>
        <end position="169"/>
    </location>
</feature>
<comment type="caution">
    <text evidence="12">The sequence shown here is derived from an EMBL/GenBank/DDBJ whole genome shotgun (WGS) entry which is preliminary data.</text>
</comment>
<evidence type="ECO:0000313" key="13">
    <source>
        <dbReference type="Proteomes" id="UP000734511"/>
    </source>
</evidence>
<dbReference type="InterPro" id="IPR041714">
    <property type="entry name" value="VKOR_Actinobacteria"/>
</dbReference>
<evidence type="ECO:0000256" key="6">
    <source>
        <dbReference type="ARBA" id="ARBA00023002"/>
    </source>
</evidence>
<feature type="transmembrane region" description="Helical" evidence="10">
    <location>
        <begin position="94"/>
        <end position="112"/>
    </location>
</feature>
<dbReference type="CDD" id="cd12922">
    <property type="entry name" value="VKOR_5"/>
    <property type="match status" value="1"/>
</dbReference>
<evidence type="ECO:0000313" key="12">
    <source>
        <dbReference type="EMBL" id="NJP44085.1"/>
    </source>
</evidence>
<feature type="transmembrane region" description="Helical" evidence="10">
    <location>
        <begin position="190"/>
        <end position="214"/>
    </location>
</feature>
<gene>
    <name evidence="12" type="ORF">HCN08_11855</name>
</gene>
<dbReference type="InterPro" id="IPR038354">
    <property type="entry name" value="VKOR_sf"/>
</dbReference>
<feature type="transmembrane region" description="Helical" evidence="10">
    <location>
        <begin position="28"/>
        <end position="47"/>
    </location>
</feature>
<feature type="domain" description="Vitamin K epoxide reductase" evidence="11">
    <location>
        <begin position="26"/>
        <end position="171"/>
    </location>
</feature>
<evidence type="ECO:0000256" key="10">
    <source>
        <dbReference type="SAM" id="Phobius"/>
    </source>
</evidence>
<evidence type="ECO:0000256" key="7">
    <source>
        <dbReference type="ARBA" id="ARBA00023136"/>
    </source>
</evidence>
<evidence type="ECO:0000256" key="3">
    <source>
        <dbReference type="ARBA" id="ARBA00022692"/>
    </source>
</evidence>
<evidence type="ECO:0000256" key="8">
    <source>
        <dbReference type="ARBA" id="ARBA00023157"/>
    </source>
</evidence>
<dbReference type="Pfam" id="PF07884">
    <property type="entry name" value="VKOR"/>
    <property type="match status" value="1"/>
</dbReference>
<comment type="similarity">
    <text evidence="2">Belongs to the VKOR family.</text>
</comment>
<keyword evidence="6" id="KW-0560">Oxidoreductase</keyword>
<keyword evidence="9" id="KW-0676">Redox-active center</keyword>
<evidence type="ECO:0000259" key="11">
    <source>
        <dbReference type="SMART" id="SM00756"/>
    </source>
</evidence>
<keyword evidence="3 10" id="KW-0812">Transmembrane</keyword>
<dbReference type="Gene3D" id="1.20.1440.130">
    <property type="entry name" value="VKOR domain"/>
    <property type="match status" value="1"/>
</dbReference>
<feature type="transmembrane region" description="Helical" evidence="10">
    <location>
        <begin position="119"/>
        <end position="140"/>
    </location>
</feature>